<sequence length="490" mass="52980">MNKLRNVRIYALSLITLLIISGCNSTSSAKQQGNDSVIPVEVAKVQNELIATGNVYSGVIRPNEEIKLIPKLSGTVVELPVEVGDRVEKGQVLLKLDDKDLVNSVKKAEAAEAAAYASIGSAEAGHQSSVVQSESGVVQAKNSMVQAQNGMVQAKDAVAKAENAVSMAQNSVEDAKLSLEKAQVVLNDAQVNFDRMEKLYEGSLISKADLEKSESALKTAKANVNSLKIANKNAETSLATAKKALSAAKQTYENTTKSYQNASEGYSKAKEQAEIAQNTATIQASEEAWKQRQVDVEVAKDQLDNATITSPIDGIIGFKYTDVGEQVSPQSPALVVVNLDKVNVLTYIPAEEINNIKQGDKVQVKAISIEEVTYGTVKTISPLDENGKGYPVEIEIDNPNLILKSGMIVDLQFITDEATEGKLIPSSAVMDKDGKSYVYVVEDNHPKRQEIEIKEKKGSMVMVTNGLKDKDLVITDNLEFLSPEVEISYE</sequence>
<comment type="similarity">
    <text evidence="1">Belongs to the membrane fusion protein (MFP) (TC 8.A.1) family.</text>
</comment>
<dbReference type="NCBIfam" id="TIGR01730">
    <property type="entry name" value="RND_mfp"/>
    <property type="match status" value="1"/>
</dbReference>
<dbReference type="Pfam" id="PF25917">
    <property type="entry name" value="BSH_RND"/>
    <property type="match status" value="1"/>
</dbReference>
<evidence type="ECO:0000259" key="5">
    <source>
        <dbReference type="Pfam" id="PF25989"/>
    </source>
</evidence>
<evidence type="ECO:0000256" key="3">
    <source>
        <dbReference type="SAM" id="SignalP"/>
    </source>
</evidence>
<feature type="coiled-coil region" evidence="2">
    <location>
        <begin position="144"/>
        <end position="279"/>
    </location>
</feature>
<dbReference type="Pfam" id="PF25989">
    <property type="entry name" value="YknX_C"/>
    <property type="match status" value="1"/>
</dbReference>
<name>A0A431UEQ4_9BACI</name>
<dbReference type="Gene3D" id="2.40.30.170">
    <property type="match status" value="1"/>
</dbReference>
<organism evidence="6 7">
    <name type="scientific">Lysinibacillus telephonicus</name>
    <dbReference type="NCBI Taxonomy" id="1714840"/>
    <lineage>
        <taxon>Bacteria</taxon>
        <taxon>Bacillati</taxon>
        <taxon>Bacillota</taxon>
        <taxon>Bacilli</taxon>
        <taxon>Bacillales</taxon>
        <taxon>Bacillaceae</taxon>
        <taxon>Lysinibacillus</taxon>
    </lineage>
</organism>
<dbReference type="GO" id="GO:0015562">
    <property type="term" value="F:efflux transmembrane transporter activity"/>
    <property type="evidence" value="ECO:0007669"/>
    <property type="project" value="TreeGrafter"/>
</dbReference>
<dbReference type="PROSITE" id="PS51257">
    <property type="entry name" value="PROKAR_LIPOPROTEIN"/>
    <property type="match status" value="1"/>
</dbReference>
<dbReference type="PANTHER" id="PTHR30469">
    <property type="entry name" value="MULTIDRUG RESISTANCE PROTEIN MDTA"/>
    <property type="match status" value="1"/>
</dbReference>
<evidence type="ECO:0000256" key="1">
    <source>
        <dbReference type="ARBA" id="ARBA00009477"/>
    </source>
</evidence>
<dbReference type="AlphaFoldDB" id="A0A431UEQ4"/>
<feature type="signal peptide" evidence="3">
    <location>
        <begin position="1"/>
        <end position="29"/>
    </location>
</feature>
<protein>
    <submittedName>
        <fullName evidence="6">Efflux RND transporter periplasmic adaptor subunit</fullName>
    </submittedName>
</protein>
<keyword evidence="3" id="KW-0732">Signal</keyword>
<evidence type="ECO:0000313" key="7">
    <source>
        <dbReference type="Proteomes" id="UP000276349"/>
    </source>
</evidence>
<dbReference type="Gene3D" id="2.40.420.20">
    <property type="match status" value="1"/>
</dbReference>
<accession>A0A431UEQ4</accession>
<dbReference type="SUPFAM" id="SSF111369">
    <property type="entry name" value="HlyD-like secretion proteins"/>
    <property type="match status" value="3"/>
</dbReference>
<dbReference type="Gene3D" id="2.40.50.100">
    <property type="match status" value="1"/>
</dbReference>
<dbReference type="InterPro" id="IPR058625">
    <property type="entry name" value="MdtA-like_BSH"/>
</dbReference>
<dbReference type="InterPro" id="IPR006143">
    <property type="entry name" value="RND_pump_MFP"/>
</dbReference>
<feature type="domain" description="YknX-like C-terminal permuted SH3-like" evidence="5">
    <location>
        <begin position="424"/>
        <end position="477"/>
    </location>
</feature>
<evidence type="ECO:0000256" key="2">
    <source>
        <dbReference type="SAM" id="Coils"/>
    </source>
</evidence>
<dbReference type="Gene3D" id="1.10.287.470">
    <property type="entry name" value="Helix hairpin bin"/>
    <property type="match status" value="2"/>
</dbReference>
<keyword evidence="7" id="KW-1185">Reference proteome</keyword>
<dbReference type="InterPro" id="IPR058637">
    <property type="entry name" value="YknX-like_C"/>
</dbReference>
<dbReference type="OrthoDB" id="2456449at2"/>
<gene>
    <name evidence="6" type="ORF">EKG35_18975</name>
</gene>
<feature type="domain" description="Multidrug resistance protein MdtA-like barrel-sandwich hybrid" evidence="4">
    <location>
        <begin position="66"/>
        <end position="337"/>
    </location>
</feature>
<dbReference type="PANTHER" id="PTHR30469:SF15">
    <property type="entry name" value="HLYD FAMILY OF SECRETION PROTEINS"/>
    <property type="match status" value="1"/>
</dbReference>
<comment type="caution">
    <text evidence="6">The sequence shown here is derived from an EMBL/GenBank/DDBJ whole genome shotgun (WGS) entry which is preliminary data.</text>
</comment>
<evidence type="ECO:0000259" key="4">
    <source>
        <dbReference type="Pfam" id="PF25917"/>
    </source>
</evidence>
<proteinExistence type="inferred from homology"/>
<dbReference type="EMBL" id="RXNR01000094">
    <property type="protein sequence ID" value="RTQ87523.1"/>
    <property type="molecule type" value="Genomic_DNA"/>
</dbReference>
<dbReference type="Proteomes" id="UP000276349">
    <property type="component" value="Unassembled WGS sequence"/>
</dbReference>
<reference evidence="6 7" key="1">
    <citation type="submission" date="2018-12" db="EMBL/GenBank/DDBJ databases">
        <authorList>
            <person name="Yu L."/>
        </authorList>
    </citation>
    <scope>NUCLEOTIDE SEQUENCE [LARGE SCALE GENOMIC DNA]</scope>
    <source>
        <strain evidence="6 7">S5H2222</strain>
    </source>
</reference>
<evidence type="ECO:0000313" key="6">
    <source>
        <dbReference type="EMBL" id="RTQ87523.1"/>
    </source>
</evidence>
<dbReference type="GO" id="GO:1990281">
    <property type="term" value="C:efflux pump complex"/>
    <property type="evidence" value="ECO:0007669"/>
    <property type="project" value="TreeGrafter"/>
</dbReference>
<dbReference type="RefSeq" id="WP_126296116.1">
    <property type="nucleotide sequence ID" value="NZ_RXNR01000094.1"/>
</dbReference>
<feature type="chain" id="PRO_5019517979" evidence="3">
    <location>
        <begin position="30"/>
        <end position="490"/>
    </location>
</feature>
<keyword evidence="2" id="KW-0175">Coiled coil</keyword>